<organism evidence="5 6">
    <name type="scientific">Hevea brasiliensis</name>
    <name type="common">Para rubber tree</name>
    <name type="synonym">Siphonia brasiliensis</name>
    <dbReference type="NCBI Taxonomy" id="3981"/>
    <lineage>
        <taxon>Eukaryota</taxon>
        <taxon>Viridiplantae</taxon>
        <taxon>Streptophyta</taxon>
        <taxon>Embryophyta</taxon>
        <taxon>Tracheophyta</taxon>
        <taxon>Spermatophyta</taxon>
        <taxon>Magnoliopsida</taxon>
        <taxon>eudicotyledons</taxon>
        <taxon>Gunneridae</taxon>
        <taxon>Pentapetalae</taxon>
        <taxon>rosids</taxon>
        <taxon>fabids</taxon>
        <taxon>Malpighiales</taxon>
        <taxon>Euphorbiaceae</taxon>
        <taxon>Crotonoideae</taxon>
        <taxon>Micrandreae</taxon>
        <taxon>Hevea</taxon>
    </lineage>
</organism>
<reference evidence="5" key="1">
    <citation type="journal article" date="2023" name="Plant Biotechnol. J.">
        <title>Chromosome-level wild Hevea brasiliensis genome provides new tools for genomic-assisted breeding and valuable loci to elevate rubber yield.</title>
        <authorList>
            <person name="Cheng H."/>
            <person name="Song X."/>
            <person name="Hu Y."/>
            <person name="Wu T."/>
            <person name="Yang Q."/>
            <person name="An Z."/>
            <person name="Feng S."/>
            <person name="Deng Z."/>
            <person name="Wu W."/>
            <person name="Zeng X."/>
            <person name="Tu M."/>
            <person name="Wang X."/>
            <person name="Huang H."/>
        </authorList>
    </citation>
    <scope>NUCLEOTIDE SEQUENCE</scope>
    <source>
        <strain evidence="5">MT/VB/25A 57/8</strain>
    </source>
</reference>
<protein>
    <recommendedName>
        <fullName evidence="4">SHSP domain-containing protein</fullName>
    </recommendedName>
</protein>
<comment type="caution">
    <text evidence="5">The sequence shown here is derived from an EMBL/GenBank/DDBJ whole genome shotgun (WGS) entry which is preliminary data.</text>
</comment>
<evidence type="ECO:0000313" key="6">
    <source>
        <dbReference type="Proteomes" id="UP001174677"/>
    </source>
</evidence>
<evidence type="ECO:0000256" key="1">
    <source>
        <dbReference type="ARBA" id="ARBA00023016"/>
    </source>
</evidence>
<evidence type="ECO:0000259" key="4">
    <source>
        <dbReference type="PROSITE" id="PS01031"/>
    </source>
</evidence>
<evidence type="ECO:0000313" key="5">
    <source>
        <dbReference type="EMBL" id="KAJ9185289.1"/>
    </source>
</evidence>
<dbReference type="Gene3D" id="2.60.40.790">
    <property type="match status" value="1"/>
</dbReference>
<comment type="similarity">
    <text evidence="2 3">Belongs to the small heat shock protein (HSP20) family.</text>
</comment>
<dbReference type="CDD" id="cd06472">
    <property type="entry name" value="ACD_ScHsp26_like"/>
    <property type="match status" value="1"/>
</dbReference>
<keyword evidence="1" id="KW-0346">Stress response</keyword>
<sequence length="155" mass="17722">MSIISSKFYGSYDPLSFDVWDPYHDFHCGGTTLAPHPVASSHGATPFSNAKVEWKENPEALVVRADLPGLKKDEVKVELEEGDLLCISGERNIEKEERVDNWYHVERSRGRFVQRFRLPENANADQMKACMENGVLTITVPKREMKRTSKTIHIF</sequence>
<evidence type="ECO:0000256" key="2">
    <source>
        <dbReference type="PROSITE-ProRule" id="PRU00285"/>
    </source>
</evidence>
<dbReference type="PANTHER" id="PTHR11527">
    <property type="entry name" value="HEAT-SHOCK PROTEIN 20 FAMILY MEMBER"/>
    <property type="match status" value="1"/>
</dbReference>
<dbReference type="PROSITE" id="PS01031">
    <property type="entry name" value="SHSP"/>
    <property type="match status" value="1"/>
</dbReference>
<dbReference type="Proteomes" id="UP001174677">
    <property type="component" value="Chromosome 3"/>
</dbReference>
<dbReference type="Pfam" id="PF00011">
    <property type="entry name" value="HSP20"/>
    <property type="match status" value="1"/>
</dbReference>
<evidence type="ECO:0000256" key="3">
    <source>
        <dbReference type="RuleBase" id="RU003616"/>
    </source>
</evidence>
<accession>A0ABQ9N383</accession>
<proteinExistence type="inferred from homology"/>
<keyword evidence="6" id="KW-1185">Reference proteome</keyword>
<feature type="domain" description="SHSP" evidence="4">
    <location>
        <begin position="43"/>
        <end position="155"/>
    </location>
</feature>
<name>A0ABQ9N383_HEVBR</name>
<dbReference type="InterPro" id="IPR031107">
    <property type="entry name" value="Small_HSP"/>
</dbReference>
<gene>
    <name evidence="5" type="ORF">P3X46_004942</name>
</gene>
<dbReference type="EMBL" id="JARPOI010000003">
    <property type="protein sequence ID" value="KAJ9185289.1"/>
    <property type="molecule type" value="Genomic_DNA"/>
</dbReference>
<dbReference type="SUPFAM" id="SSF49764">
    <property type="entry name" value="HSP20-like chaperones"/>
    <property type="match status" value="1"/>
</dbReference>
<dbReference type="InterPro" id="IPR002068">
    <property type="entry name" value="A-crystallin/Hsp20_dom"/>
</dbReference>
<dbReference type="InterPro" id="IPR008978">
    <property type="entry name" value="HSP20-like_chaperone"/>
</dbReference>